<dbReference type="PROSITE" id="PS51755">
    <property type="entry name" value="OMPR_PHOB"/>
    <property type="match status" value="1"/>
</dbReference>
<dbReference type="Pfam" id="PF13424">
    <property type="entry name" value="TPR_12"/>
    <property type="match status" value="2"/>
</dbReference>
<sequence length="989" mass="105860">MGAGDHTGVGTEHREQKLRFAVLGPVRAWRGDQPVGMGSPQQKALLAALLLRGGHTATAEELIDSIWGEEPPERAKAALRTYASRIRKALGADADILVSESGGYAIRTGPEAALDVETAHELAVRAEKAASGGDRAQARELYGAALAQWDGEPLAHVPGPFAEHQRVRLEEWRLGLLELRLDLDLQVGCHAEAVSELTALTAAHPLRERLRELLMLALYRSGRQAEALAVYADTRRLLADELGVDPRPELSELQQRILEADEELTYQADTRSPASATSVTRPAQLPATVADFTGRTSFVAELSDQLAQAEGTVMAVSAVAGIGGVGKTTLAIHVAHAAADRFPDGQLYVDLQGAGSSPADPEAVLGSFLRALGVADSDIPSGLHDRAALFRSLLAGRRVLALLDNARDAAQVRPLLPGTAGCAALVTSRVRMVDLAGAHLVDLDVMSPEEAIALFSRIVGEERVLAEREAAMDVVAACGFLPLAIRIAAARLSARRTWTVTVLAAKLADERRRLDELQAGDQAVGATFELGYGQLDREQARAFRLLGLAEGPDISLDAAAALLDRTPEDTEDLLESLVDTSLLESAAPRRYRFHDLVRLFARACAERDEQPPSECEAALARLLDFYLATARNVHALERPEERLVDHLEPTRHPGLRFAGQSDAIDWEFTESACFLACARQAGHGATLNSAVDLLMATGPLGESGVNLRQYQQTAEALREAASADGNARAEARARSVLTGLHLTTGDLPAADEEARTAGILGSVAGDPMSTSYSLNDRGIVANYQGRYEDAKEFLSQALAAFRAQDNKIAEASALSNLARAHSWLGESTQALGLAAQAVAIHARLGVTMRHGNALYAFGIALTDAGRLTEAEQHLSEALDIFQKCRQPLWVGMSYFRLGEVHLAADRPAQAAVLAEQAIAMLRSVGGPWRRANALTLLGRALDAIGQQRRAHACWREALEQYEALSAPEAAVVRELLAEPDVSGLAAHCS</sequence>
<evidence type="ECO:0000256" key="1">
    <source>
        <dbReference type="ARBA" id="ARBA00005820"/>
    </source>
</evidence>
<dbReference type="Proteomes" id="UP001518976">
    <property type="component" value="Unassembled WGS sequence"/>
</dbReference>
<dbReference type="InterPro" id="IPR016032">
    <property type="entry name" value="Sig_transdc_resp-reg_C-effctor"/>
</dbReference>
<comment type="caution">
    <text evidence="8">The sequence shown here is derived from an EMBL/GenBank/DDBJ whole genome shotgun (WGS) entry which is preliminary data.</text>
</comment>
<dbReference type="Pfam" id="PF00486">
    <property type="entry name" value="Trans_reg_C"/>
    <property type="match status" value="1"/>
</dbReference>
<dbReference type="InterPro" id="IPR027417">
    <property type="entry name" value="P-loop_NTPase"/>
</dbReference>
<dbReference type="SMART" id="SM01043">
    <property type="entry name" value="BTAD"/>
    <property type="match status" value="1"/>
</dbReference>
<reference evidence="8 9" key="1">
    <citation type="submission" date="2021-02" db="EMBL/GenBank/DDBJ databases">
        <title>Streptomyces spirodelae sp. nov., isolated from duckweed.</title>
        <authorList>
            <person name="Saimee Y."/>
            <person name="Duangmal K."/>
        </authorList>
    </citation>
    <scope>NUCLEOTIDE SEQUENCE [LARGE SCALE GENOMIC DNA]</scope>
    <source>
        <strain evidence="8 9">DW4-2</strain>
    </source>
</reference>
<dbReference type="Pfam" id="PF00931">
    <property type="entry name" value="NB-ARC"/>
    <property type="match status" value="1"/>
</dbReference>
<evidence type="ECO:0000256" key="4">
    <source>
        <dbReference type="ARBA" id="ARBA00023125"/>
    </source>
</evidence>
<protein>
    <submittedName>
        <fullName evidence="8">Tetratricopeptide repeat protein</fullName>
    </submittedName>
</protein>
<organism evidence="8 9">
    <name type="scientific">Streptomyces spirodelae</name>
    <dbReference type="NCBI Taxonomy" id="2812904"/>
    <lineage>
        <taxon>Bacteria</taxon>
        <taxon>Bacillati</taxon>
        <taxon>Actinomycetota</taxon>
        <taxon>Actinomycetes</taxon>
        <taxon>Kitasatosporales</taxon>
        <taxon>Streptomycetaceae</taxon>
        <taxon>Streptomyces</taxon>
    </lineage>
</organism>
<feature type="DNA-binding region" description="OmpR/PhoB-type" evidence="6">
    <location>
        <begin position="10"/>
        <end position="108"/>
    </location>
</feature>
<keyword evidence="2" id="KW-0902">Two-component regulatory system</keyword>
<proteinExistence type="inferred from homology"/>
<evidence type="ECO:0000256" key="3">
    <source>
        <dbReference type="ARBA" id="ARBA00023015"/>
    </source>
</evidence>
<dbReference type="InterPro" id="IPR002182">
    <property type="entry name" value="NB-ARC"/>
</dbReference>
<evidence type="ECO:0000256" key="6">
    <source>
        <dbReference type="PROSITE-ProRule" id="PRU01091"/>
    </source>
</evidence>
<evidence type="ECO:0000256" key="5">
    <source>
        <dbReference type="ARBA" id="ARBA00023163"/>
    </source>
</evidence>
<dbReference type="SUPFAM" id="SSF48452">
    <property type="entry name" value="TPR-like"/>
    <property type="match status" value="3"/>
</dbReference>
<dbReference type="Gene3D" id="1.10.10.10">
    <property type="entry name" value="Winged helix-like DNA-binding domain superfamily/Winged helix DNA-binding domain"/>
    <property type="match status" value="2"/>
</dbReference>
<dbReference type="InterPro" id="IPR011990">
    <property type="entry name" value="TPR-like_helical_dom_sf"/>
</dbReference>
<name>A0ABS3WTU0_9ACTN</name>
<evidence type="ECO:0000313" key="8">
    <source>
        <dbReference type="EMBL" id="MBO8186545.1"/>
    </source>
</evidence>
<dbReference type="Pfam" id="PF03704">
    <property type="entry name" value="BTAD"/>
    <property type="match status" value="1"/>
</dbReference>
<dbReference type="InterPro" id="IPR005158">
    <property type="entry name" value="BTAD"/>
</dbReference>
<dbReference type="SUPFAM" id="SSF46894">
    <property type="entry name" value="C-terminal effector domain of the bipartite response regulators"/>
    <property type="match status" value="1"/>
</dbReference>
<dbReference type="PANTHER" id="PTHR35807">
    <property type="entry name" value="TRANSCRIPTIONAL REGULATOR REDD-RELATED"/>
    <property type="match status" value="1"/>
</dbReference>
<evidence type="ECO:0000259" key="7">
    <source>
        <dbReference type="PROSITE" id="PS51755"/>
    </source>
</evidence>
<dbReference type="CDD" id="cd15831">
    <property type="entry name" value="BTAD"/>
    <property type="match status" value="1"/>
</dbReference>
<gene>
    <name evidence="8" type="ORF">JW592_13895</name>
</gene>
<evidence type="ECO:0000256" key="2">
    <source>
        <dbReference type="ARBA" id="ARBA00023012"/>
    </source>
</evidence>
<accession>A0ABS3WTU0</accession>
<feature type="domain" description="OmpR/PhoB-type" evidence="7">
    <location>
        <begin position="10"/>
        <end position="108"/>
    </location>
</feature>
<keyword evidence="5" id="KW-0804">Transcription</keyword>
<dbReference type="InterPro" id="IPR051677">
    <property type="entry name" value="AfsR-DnrI-RedD_regulator"/>
</dbReference>
<keyword evidence="3" id="KW-0805">Transcription regulation</keyword>
<dbReference type="SUPFAM" id="SSF52540">
    <property type="entry name" value="P-loop containing nucleoside triphosphate hydrolases"/>
    <property type="match status" value="1"/>
</dbReference>
<keyword evidence="4 6" id="KW-0238">DNA-binding</keyword>
<dbReference type="SMART" id="SM00862">
    <property type="entry name" value="Trans_reg_C"/>
    <property type="match status" value="1"/>
</dbReference>
<dbReference type="RefSeq" id="WP_209265364.1">
    <property type="nucleotide sequence ID" value="NZ_JAFFZN010000011.1"/>
</dbReference>
<evidence type="ECO:0000313" key="9">
    <source>
        <dbReference type="Proteomes" id="UP001518976"/>
    </source>
</evidence>
<dbReference type="PRINTS" id="PR00364">
    <property type="entry name" value="DISEASERSIST"/>
</dbReference>
<dbReference type="InterPro" id="IPR001867">
    <property type="entry name" value="OmpR/PhoB-type_DNA-bd"/>
</dbReference>
<dbReference type="InterPro" id="IPR036388">
    <property type="entry name" value="WH-like_DNA-bd_sf"/>
</dbReference>
<dbReference type="Gene3D" id="1.25.40.10">
    <property type="entry name" value="Tetratricopeptide repeat domain"/>
    <property type="match status" value="2"/>
</dbReference>
<dbReference type="PANTHER" id="PTHR35807:SF1">
    <property type="entry name" value="TRANSCRIPTIONAL REGULATOR REDD"/>
    <property type="match status" value="1"/>
</dbReference>
<dbReference type="InterPro" id="IPR019734">
    <property type="entry name" value="TPR_rpt"/>
</dbReference>
<comment type="similarity">
    <text evidence="1">Belongs to the AfsR/DnrI/RedD regulatory family.</text>
</comment>
<dbReference type="SMART" id="SM00028">
    <property type="entry name" value="TPR"/>
    <property type="match status" value="5"/>
</dbReference>
<dbReference type="EMBL" id="JAFFZN010000011">
    <property type="protein sequence ID" value="MBO8186545.1"/>
    <property type="molecule type" value="Genomic_DNA"/>
</dbReference>
<keyword evidence="9" id="KW-1185">Reference proteome</keyword>